<organism evidence="2 3">
    <name type="scientific">Stylosanthes scabra</name>
    <dbReference type="NCBI Taxonomy" id="79078"/>
    <lineage>
        <taxon>Eukaryota</taxon>
        <taxon>Viridiplantae</taxon>
        <taxon>Streptophyta</taxon>
        <taxon>Embryophyta</taxon>
        <taxon>Tracheophyta</taxon>
        <taxon>Spermatophyta</taxon>
        <taxon>Magnoliopsida</taxon>
        <taxon>eudicotyledons</taxon>
        <taxon>Gunneridae</taxon>
        <taxon>Pentapetalae</taxon>
        <taxon>rosids</taxon>
        <taxon>fabids</taxon>
        <taxon>Fabales</taxon>
        <taxon>Fabaceae</taxon>
        <taxon>Papilionoideae</taxon>
        <taxon>50 kb inversion clade</taxon>
        <taxon>dalbergioids sensu lato</taxon>
        <taxon>Dalbergieae</taxon>
        <taxon>Pterocarpus clade</taxon>
        <taxon>Stylosanthes</taxon>
    </lineage>
</organism>
<proteinExistence type="predicted"/>
<sequence>MLGLGRNPYFSNSHAILDCFMHNSFNMAALSANALKSTPTTAVDDEAMIVLDASDISVGLERCSKSLIGRLLVESPFSSGTIESALTTIWRQPQGFNIINHGGNKFQFFFEDEKDVLIRCAP</sequence>
<evidence type="ECO:0000259" key="1">
    <source>
        <dbReference type="Pfam" id="PF14111"/>
    </source>
</evidence>
<dbReference type="Proteomes" id="UP001341840">
    <property type="component" value="Unassembled WGS sequence"/>
</dbReference>
<dbReference type="EMBL" id="JASCZI010151715">
    <property type="protein sequence ID" value="MED6174181.1"/>
    <property type="molecule type" value="Genomic_DNA"/>
</dbReference>
<protein>
    <recommendedName>
        <fullName evidence="1">DUF4283 domain-containing protein</fullName>
    </recommendedName>
</protein>
<reference evidence="2 3" key="1">
    <citation type="journal article" date="2023" name="Plants (Basel)">
        <title>Bridging the Gap: Combining Genomics and Transcriptomics Approaches to Understand Stylosanthes scabra, an Orphan Legume from the Brazilian Caatinga.</title>
        <authorList>
            <person name="Ferreira-Neto J.R.C."/>
            <person name="da Silva M.D."/>
            <person name="Binneck E."/>
            <person name="de Melo N.F."/>
            <person name="da Silva R.H."/>
            <person name="de Melo A.L.T.M."/>
            <person name="Pandolfi V."/>
            <person name="Bustamante F.O."/>
            <person name="Brasileiro-Vidal A.C."/>
            <person name="Benko-Iseppon A.M."/>
        </authorList>
    </citation>
    <scope>NUCLEOTIDE SEQUENCE [LARGE SCALE GENOMIC DNA]</scope>
    <source>
        <tissue evidence="2">Leaves</tissue>
    </source>
</reference>
<accession>A0ABU6VKS9</accession>
<comment type="caution">
    <text evidence="2">The sequence shown here is derived from an EMBL/GenBank/DDBJ whole genome shotgun (WGS) entry which is preliminary data.</text>
</comment>
<name>A0ABU6VKS9_9FABA</name>
<dbReference type="Pfam" id="PF14111">
    <property type="entry name" value="DUF4283"/>
    <property type="match status" value="1"/>
</dbReference>
<keyword evidence="3" id="KW-1185">Reference proteome</keyword>
<gene>
    <name evidence="2" type="ORF">PIB30_066549</name>
</gene>
<evidence type="ECO:0000313" key="2">
    <source>
        <dbReference type="EMBL" id="MED6174181.1"/>
    </source>
</evidence>
<evidence type="ECO:0000313" key="3">
    <source>
        <dbReference type="Proteomes" id="UP001341840"/>
    </source>
</evidence>
<feature type="domain" description="DUF4283" evidence="1">
    <location>
        <begin position="61"/>
        <end position="115"/>
    </location>
</feature>
<dbReference type="InterPro" id="IPR025558">
    <property type="entry name" value="DUF4283"/>
</dbReference>